<protein>
    <submittedName>
        <fullName evidence="1">Uncharacterized protein</fullName>
    </submittedName>
</protein>
<proteinExistence type="predicted"/>
<dbReference type="AlphaFoldDB" id="A0A366LVD4"/>
<reference evidence="1 2" key="1">
    <citation type="submission" date="2018-06" db="EMBL/GenBank/DDBJ databases">
        <title>Sphaerisporangium craniellae sp. nov., isolated from a marine sponge in the South China Sea.</title>
        <authorList>
            <person name="Li L."/>
        </authorList>
    </citation>
    <scope>NUCLEOTIDE SEQUENCE [LARGE SCALE GENOMIC DNA]</scope>
    <source>
        <strain evidence="1 2">LHW63015</strain>
    </source>
</reference>
<keyword evidence="2" id="KW-1185">Reference proteome</keyword>
<organism evidence="1 2">
    <name type="scientific">Spongiactinospora rosea</name>
    <dbReference type="NCBI Taxonomy" id="2248750"/>
    <lineage>
        <taxon>Bacteria</taxon>
        <taxon>Bacillati</taxon>
        <taxon>Actinomycetota</taxon>
        <taxon>Actinomycetes</taxon>
        <taxon>Streptosporangiales</taxon>
        <taxon>Streptosporangiaceae</taxon>
        <taxon>Spongiactinospora</taxon>
    </lineage>
</organism>
<evidence type="ECO:0000313" key="1">
    <source>
        <dbReference type="EMBL" id="RBQ17906.1"/>
    </source>
</evidence>
<comment type="caution">
    <text evidence="1">The sequence shown here is derived from an EMBL/GenBank/DDBJ whole genome shotgun (WGS) entry which is preliminary data.</text>
</comment>
<accession>A0A366LVD4</accession>
<gene>
    <name evidence="1" type="ORF">DP939_21240</name>
</gene>
<dbReference type="Proteomes" id="UP000253303">
    <property type="component" value="Unassembled WGS sequence"/>
</dbReference>
<name>A0A366LVD4_9ACTN</name>
<dbReference type="EMBL" id="QMEY01000009">
    <property type="protein sequence ID" value="RBQ17906.1"/>
    <property type="molecule type" value="Genomic_DNA"/>
</dbReference>
<evidence type="ECO:0000313" key="2">
    <source>
        <dbReference type="Proteomes" id="UP000253303"/>
    </source>
</evidence>
<sequence>MIMLTVRQLLDYLEGLPDDTPVVIDVRPGDEYVRVEDITVTTGEDAEGGDRTPTGVQLATRKVLQDALQRELGELRAALCYTLGKYHREPGPQGLTVMSVLSDREIFDEIRRLRTIAEAVEKES</sequence>